<keyword evidence="4 11" id="KW-0479">Metal-binding</keyword>
<dbReference type="Pfam" id="PF17862">
    <property type="entry name" value="AAA_lid_3"/>
    <property type="match status" value="1"/>
</dbReference>
<evidence type="ECO:0000256" key="11">
    <source>
        <dbReference type="HAMAP-Rule" id="MF_01458"/>
    </source>
</evidence>
<dbReference type="RefSeq" id="WP_206660881.1">
    <property type="nucleotide sequence ID" value="NZ_PRLM01000001.1"/>
</dbReference>
<comment type="function">
    <text evidence="11">Acts as a processive, ATP-dependent zinc metallopeptidase for both cytoplasmic and membrane proteins. Plays a role in the quality control of integral membrane proteins.</text>
</comment>
<dbReference type="HAMAP" id="MF_01458">
    <property type="entry name" value="FtsH"/>
    <property type="match status" value="1"/>
</dbReference>
<dbReference type="SUPFAM" id="SSF140990">
    <property type="entry name" value="FtsH protease domain-like"/>
    <property type="match status" value="1"/>
</dbReference>
<feature type="binding site" evidence="11">
    <location>
        <position position="452"/>
    </location>
    <ligand>
        <name>Zn(2+)</name>
        <dbReference type="ChEBI" id="CHEBI:29105"/>
        <note>catalytic</note>
    </ligand>
</feature>
<evidence type="ECO:0000313" key="15">
    <source>
        <dbReference type="Proteomes" id="UP001191019"/>
    </source>
</evidence>
<dbReference type="EMBL" id="PRLM01000001">
    <property type="protein sequence ID" value="RYC75110.1"/>
    <property type="molecule type" value="Genomic_DNA"/>
</dbReference>
<dbReference type="InterPro" id="IPR041569">
    <property type="entry name" value="AAA_lid_3"/>
</dbReference>
<gene>
    <name evidence="14" type="primary">ftsH3</name>
    <name evidence="11" type="synonym">ftsH</name>
    <name evidence="14" type="ORF">G3RUM_00049</name>
</gene>
<protein>
    <recommendedName>
        <fullName evidence="11">ATP-dependent zinc metalloprotease FtsH</fullName>
        <ecNumber evidence="11">3.4.24.-</ecNumber>
    </recommendedName>
</protein>
<evidence type="ECO:0000256" key="10">
    <source>
        <dbReference type="ARBA" id="ARBA00023136"/>
    </source>
</evidence>
<evidence type="ECO:0000256" key="7">
    <source>
        <dbReference type="ARBA" id="ARBA00022833"/>
    </source>
</evidence>
<dbReference type="InterPro" id="IPR005936">
    <property type="entry name" value="FtsH"/>
</dbReference>
<evidence type="ECO:0000256" key="6">
    <source>
        <dbReference type="ARBA" id="ARBA00022801"/>
    </source>
</evidence>
<dbReference type="SUPFAM" id="SSF52540">
    <property type="entry name" value="P-loop containing nucleoside triphosphate hydrolases"/>
    <property type="match status" value="1"/>
</dbReference>
<dbReference type="InterPro" id="IPR003960">
    <property type="entry name" value="ATPase_AAA_CS"/>
</dbReference>
<dbReference type="GO" id="GO:0008237">
    <property type="term" value="F:metallopeptidase activity"/>
    <property type="evidence" value="ECO:0007669"/>
    <property type="project" value="UniProtKB-KW"/>
</dbReference>
<keyword evidence="11" id="KW-1133">Transmembrane helix</keyword>
<comment type="subcellular location">
    <subcellularLocation>
        <location evidence="11">Cell membrane</location>
        <topology evidence="11">Multi-pass membrane protein</topology>
        <orientation evidence="11">Cytoplasmic side</orientation>
    </subcellularLocation>
    <subcellularLocation>
        <location evidence="1">Membrane</location>
    </subcellularLocation>
</comment>
<feature type="transmembrane region" description="Helical" evidence="11">
    <location>
        <begin position="136"/>
        <end position="158"/>
    </location>
</feature>
<dbReference type="Gene3D" id="1.10.8.60">
    <property type="match status" value="1"/>
</dbReference>
<proteinExistence type="inferred from homology"/>
<dbReference type="CDD" id="cd19501">
    <property type="entry name" value="RecA-like_FtsH"/>
    <property type="match status" value="1"/>
</dbReference>
<dbReference type="InterPro" id="IPR027417">
    <property type="entry name" value="P-loop_NTPase"/>
</dbReference>
<feature type="active site" evidence="11">
    <location>
        <position position="453"/>
    </location>
</feature>
<evidence type="ECO:0000256" key="3">
    <source>
        <dbReference type="ARBA" id="ARBA00022670"/>
    </source>
</evidence>
<evidence type="ECO:0000256" key="2">
    <source>
        <dbReference type="ARBA" id="ARBA00010044"/>
    </source>
</evidence>
<evidence type="ECO:0000256" key="12">
    <source>
        <dbReference type="RuleBase" id="RU003651"/>
    </source>
</evidence>
<evidence type="ECO:0000256" key="9">
    <source>
        <dbReference type="ARBA" id="ARBA00023049"/>
    </source>
</evidence>
<keyword evidence="10 11" id="KW-0472">Membrane</keyword>
<feature type="transmembrane region" description="Helical" evidence="11">
    <location>
        <begin position="21"/>
        <end position="40"/>
    </location>
</feature>
<dbReference type="Gene3D" id="3.40.50.300">
    <property type="entry name" value="P-loop containing nucleotide triphosphate hydrolases"/>
    <property type="match status" value="1"/>
</dbReference>
<dbReference type="PANTHER" id="PTHR23076:SF97">
    <property type="entry name" value="ATP-DEPENDENT ZINC METALLOPROTEASE YME1L1"/>
    <property type="match status" value="1"/>
</dbReference>
<dbReference type="EC" id="3.4.24.-" evidence="11"/>
<dbReference type="Pfam" id="PF01434">
    <property type="entry name" value="Peptidase_M41"/>
    <property type="match status" value="1"/>
</dbReference>
<dbReference type="NCBIfam" id="TIGR01241">
    <property type="entry name" value="FtsH_fam"/>
    <property type="match status" value="1"/>
</dbReference>
<evidence type="ECO:0000256" key="5">
    <source>
        <dbReference type="ARBA" id="ARBA00022741"/>
    </source>
</evidence>
<dbReference type="InterPro" id="IPR003593">
    <property type="entry name" value="AAA+_ATPase"/>
</dbReference>
<evidence type="ECO:0000256" key="4">
    <source>
        <dbReference type="ARBA" id="ARBA00022723"/>
    </source>
</evidence>
<dbReference type="InterPro" id="IPR003959">
    <property type="entry name" value="ATPase_AAA_core"/>
</dbReference>
<keyword evidence="5 11" id="KW-0547">Nucleotide-binding</keyword>
<keyword evidence="11" id="KW-0812">Transmembrane</keyword>
<comment type="similarity">
    <text evidence="2 11">In the C-terminal section; belongs to the peptidase M41 family.</text>
</comment>
<evidence type="ECO:0000313" key="14">
    <source>
        <dbReference type="EMBL" id="RYC75110.1"/>
    </source>
</evidence>
<reference evidence="14 15" key="2">
    <citation type="journal article" date="2020" name="Cell Rep.">
        <title>Acquisition and Adaptation of Ultra-small Parasitic Reduced Genome Bacteria to Mammalian Hosts.</title>
        <authorList>
            <person name="McLean J.S."/>
            <person name="Bor B."/>
            <person name="Kerns K.A."/>
            <person name="Liu Q."/>
            <person name="To T.T."/>
            <person name="Solden L."/>
            <person name="Hendrickson E.L."/>
            <person name="Wrighton K."/>
            <person name="Shi W."/>
            <person name="He X."/>
        </authorList>
    </citation>
    <scope>NUCLEOTIDE SEQUENCE [LARGE SCALE GENOMIC DNA]</scope>
    <source>
        <strain evidence="14 15">TM7_G3_2_Rum_HOT_351B</strain>
    </source>
</reference>
<comment type="subunit">
    <text evidence="11">Homohexamer.</text>
</comment>
<comment type="caution">
    <text evidence="14">The sequence shown here is derived from an EMBL/GenBank/DDBJ whole genome shotgun (WGS) entry which is preliminary data.</text>
</comment>
<keyword evidence="7 11" id="KW-0862">Zinc</keyword>
<evidence type="ECO:0000259" key="13">
    <source>
        <dbReference type="SMART" id="SM00382"/>
    </source>
</evidence>
<accession>A0ABY0FQH7</accession>
<keyword evidence="15" id="KW-1185">Reference proteome</keyword>
<dbReference type="Proteomes" id="UP001191019">
    <property type="component" value="Unassembled WGS sequence"/>
</dbReference>
<organism evidence="14 15">
    <name type="scientific">Candidatus Nanosyncoccus alces</name>
    <dbReference type="NCBI Taxonomy" id="2171997"/>
    <lineage>
        <taxon>Bacteria</taxon>
        <taxon>Candidatus Saccharimonadota</taxon>
        <taxon>Candidatus Nanosyncoccalia</taxon>
        <taxon>Candidatus Nanosyncoccales</taxon>
        <taxon>Candidatus Nanosyncoccaceae</taxon>
        <taxon>Candidatus Nanosyncoccus</taxon>
    </lineage>
</organism>
<keyword evidence="3 11" id="KW-0645">Protease</keyword>
<feature type="binding site" evidence="11">
    <location>
        <position position="456"/>
    </location>
    <ligand>
        <name>Zn(2+)</name>
        <dbReference type="ChEBI" id="CHEBI:29105"/>
        <note>catalytic</note>
    </ligand>
</feature>
<comment type="similarity">
    <text evidence="11">In the central section; belongs to the AAA ATPase family.</text>
</comment>
<feature type="domain" description="AAA+ ATPase" evidence="13">
    <location>
        <begin position="223"/>
        <end position="361"/>
    </location>
</feature>
<keyword evidence="8 11" id="KW-0067">ATP-binding</keyword>
<keyword evidence="9 11" id="KW-0482">Metalloprotease</keyword>
<dbReference type="SMART" id="SM00382">
    <property type="entry name" value="AAA"/>
    <property type="match status" value="1"/>
</dbReference>
<feature type="binding site" evidence="11">
    <location>
        <begin position="231"/>
        <end position="238"/>
    </location>
    <ligand>
        <name>ATP</name>
        <dbReference type="ChEBI" id="CHEBI:30616"/>
    </ligand>
</feature>
<keyword evidence="11" id="KW-1003">Cell membrane</keyword>
<name>A0ABY0FQH7_9BACT</name>
<keyword evidence="6 11" id="KW-0378">Hydrolase</keyword>
<dbReference type="PANTHER" id="PTHR23076">
    <property type="entry name" value="METALLOPROTEASE M41 FTSH"/>
    <property type="match status" value="1"/>
</dbReference>
<comment type="similarity">
    <text evidence="12">Belongs to the AAA ATPase family.</text>
</comment>
<feature type="binding site" evidence="11">
    <location>
        <position position="530"/>
    </location>
    <ligand>
        <name>Zn(2+)</name>
        <dbReference type="ChEBI" id="CHEBI:29105"/>
        <note>catalytic</note>
    </ligand>
</feature>
<dbReference type="Pfam" id="PF00004">
    <property type="entry name" value="AAA"/>
    <property type="match status" value="1"/>
</dbReference>
<evidence type="ECO:0000256" key="8">
    <source>
        <dbReference type="ARBA" id="ARBA00022840"/>
    </source>
</evidence>
<dbReference type="PROSITE" id="PS00674">
    <property type="entry name" value="AAA"/>
    <property type="match status" value="1"/>
</dbReference>
<evidence type="ECO:0000256" key="1">
    <source>
        <dbReference type="ARBA" id="ARBA00004370"/>
    </source>
</evidence>
<reference evidence="14 15" key="1">
    <citation type="journal article" date="2018" name="bioRxiv">
        <title>Evidence of independent acquisition and adaption of ultra-small bacteria to human hosts across the highly diverse yet reduced genomes of the phylum Saccharibacteria.</title>
        <authorList>
            <person name="McLean J.S."/>
            <person name="Bor B."/>
            <person name="To T.T."/>
            <person name="Liu Q."/>
            <person name="Kearns K.A."/>
            <person name="Solden L.M."/>
            <person name="Wrighton K.C."/>
            <person name="He X."/>
            <person name="Shi W."/>
        </authorList>
    </citation>
    <scope>NUCLEOTIDE SEQUENCE [LARGE SCALE GENOMIC DNA]</scope>
    <source>
        <strain evidence="14 15">TM7_G3_2_Rum_HOT_351B</strain>
    </source>
</reference>
<dbReference type="InterPro" id="IPR000642">
    <property type="entry name" value="Peptidase_M41"/>
</dbReference>
<dbReference type="InterPro" id="IPR037219">
    <property type="entry name" value="Peptidase_M41-like"/>
</dbReference>
<dbReference type="Gene3D" id="1.20.58.760">
    <property type="entry name" value="Peptidase M41"/>
    <property type="match status" value="1"/>
</dbReference>
<comment type="cofactor">
    <cofactor evidence="11">
        <name>Zn(2+)</name>
        <dbReference type="ChEBI" id="CHEBI:29105"/>
    </cofactor>
    <text evidence="11">Binds 1 zinc ion per subunit.</text>
</comment>
<sequence length="641" mass="69866">MAEKMTKKPAGRPGNMNKSNTIRSVLFTFILICFGALLIANMNYGGIQKTEVPISEVIQRANDPNGNIAKITVTGETLDITLKGNDKATETSRKDSSGTLYDQGLVNYCDSLAGEELVECQEKYPVIEYKEDTNTWGIVLDVALTVLPIIAIVIFFSWMMRQASAANNQSMSFGKAKARLYGPDKKKVTFKDVAGNESAKQDLTEIVDFLKSPKKYEKLGAKIPRGVLLAGEPGTGKTLMARAVAGEADVPFFSISGSEFAEMFVGVGASRVRDLFSKAKKNAPSIIFIDEIDAVAHKRDARGGAGREDEQTLNQILVEMDGFDNDSGVIVMAATNRVDMLDKALLRPGRFDRHVNVALPERKDRLEILKVHFKGKPVEENVDLEALAKKTAGSSGADLANIANEAAITAAREGHKAISNKDLTEAFERVAIGPERKSKVMNDKERKITAYHEAGHAIVGHVLPDSDPVHKVTIIPRGQTGGVTWFLPPEDRSYKSIYELKDILARAMGGRVAEKLIFGKDAVTTGASSDLKNVAELAKSMIIEEGMGDGTRNLVFPSEAAGYYTISTGKPYSEKTAEIIDAEIKKLSDEAAKRAEEVLKANKSVLDKLAEELLTHETLEETELGPILKDAKIPEIVKLHK</sequence>